<protein>
    <submittedName>
        <fullName evidence="5">Uncharacterized protein</fullName>
    </submittedName>
</protein>
<sequence length="419" mass="46921">MKLKTVLGNRSGPHEDDRRNTPEAHLRRNQSLSPSLPQPQQISGSVEMESEPSDSSRTDTVPSAGSPVQIPNTEETASPIMLNVDTRRRVLRSPPPLIPFSATSFQLRPPIPPSPPCSNTVPAHTPPEGDLPIDLSTHHRRHSVSYAMTSSTSTSSSHLSGPPPLVHVSLLPRGHIRAEQHRSHGPDSLNPHRPLISRSGRHSQHPRYQMYRQPLRLTVPPPELFQPPLSSSEITPDEQPSSSPSWPAYHPPGSPRTIQPSHPFLHPMDQTDDDDQGDVSDSDRSTPTPSFPAGEGSATTASIPQISQSHRPGRVSRGRRFFPHGHRRKRLWEFVRDLVVEGGHEDIIRWEDKELRIFRIVSSAKIAEMWGNHRGNYGMTYDKMSRAMRYYYKHGIFIPVLGRRLIYKFGKRALAAVTV</sequence>
<dbReference type="EMBL" id="OB660586">
    <property type="protein sequence ID" value="CAD7225492.1"/>
    <property type="molecule type" value="Genomic_DNA"/>
</dbReference>
<comment type="similarity">
    <text evidence="1 3">Belongs to the ETS family.</text>
</comment>
<dbReference type="GO" id="GO:0005634">
    <property type="term" value="C:nucleus"/>
    <property type="evidence" value="ECO:0007669"/>
    <property type="project" value="UniProtKB-SubCell"/>
</dbReference>
<organism evidence="5">
    <name type="scientific">Cyprideis torosa</name>
    <dbReference type="NCBI Taxonomy" id="163714"/>
    <lineage>
        <taxon>Eukaryota</taxon>
        <taxon>Metazoa</taxon>
        <taxon>Ecdysozoa</taxon>
        <taxon>Arthropoda</taxon>
        <taxon>Crustacea</taxon>
        <taxon>Oligostraca</taxon>
        <taxon>Ostracoda</taxon>
        <taxon>Podocopa</taxon>
        <taxon>Podocopida</taxon>
        <taxon>Cytherocopina</taxon>
        <taxon>Cytheroidea</taxon>
        <taxon>Cytherideidae</taxon>
        <taxon>Cyprideis</taxon>
    </lineage>
</organism>
<dbReference type="InterPro" id="IPR036390">
    <property type="entry name" value="WH_DNA-bd_sf"/>
</dbReference>
<feature type="compositionally biased region" description="Basic residues" evidence="4">
    <location>
        <begin position="311"/>
        <end position="320"/>
    </location>
</feature>
<accession>A0A7R8ZIY5</accession>
<dbReference type="InterPro" id="IPR036388">
    <property type="entry name" value="WH-like_DNA-bd_sf"/>
</dbReference>
<dbReference type="GO" id="GO:0043565">
    <property type="term" value="F:sequence-specific DNA binding"/>
    <property type="evidence" value="ECO:0007669"/>
    <property type="project" value="InterPro"/>
</dbReference>
<dbReference type="AlphaFoldDB" id="A0A7R8ZIY5"/>
<evidence type="ECO:0000256" key="1">
    <source>
        <dbReference type="ARBA" id="ARBA00005562"/>
    </source>
</evidence>
<keyword evidence="2 3" id="KW-0238">DNA-binding</keyword>
<feature type="compositionally biased region" description="Acidic residues" evidence="4">
    <location>
        <begin position="270"/>
        <end position="280"/>
    </location>
</feature>
<keyword evidence="3" id="KW-0539">Nucleus</keyword>
<comment type="subcellular location">
    <subcellularLocation>
        <location evidence="3">Nucleus</location>
    </subcellularLocation>
</comment>
<feature type="region of interest" description="Disordered" evidence="4">
    <location>
        <begin position="1"/>
        <end position="84"/>
    </location>
</feature>
<dbReference type="PROSITE" id="PS50061">
    <property type="entry name" value="ETS_DOMAIN_3"/>
    <property type="match status" value="1"/>
</dbReference>
<dbReference type="OrthoDB" id="5975550at2759"/>
<dbReference type="Gene3D" id="1.10.10.10">
    <property type="entry name" value="Winged helix-like DNA-binding domain superfamily/Winged helix DNA-binding domain"/>
    <property type="match status" value="1"/>
</dbReference>
<dbReference type="GO" id="GO:0000981">
    <property type="term" value="F:DNA-binding transcription factor activity, RNA polymerase II-specific"/>
    <property type="evidence" value="ECO:0007669"/>
    <property type="project" value="TreeGrafter"/>
</dbReference>
<feature type="region of interest" description="Disordered" evidence="4">
    <location>
        <begin position="147"/>
        <end position="166"/>
    </location>
</feature>
<dbReference type="PANTHER" id="PTHR11849:SF190">
    <property type="entry name" value="ETS-DOMAIN PROTEIN"/>
    <property type="match status" value="1"/>
</dbReference>
<dbReference type="InterPro" id="IPR000418">
    <property type="entry name" value="Ets_dom"/>
</dbReference>
<dbReference type="InterPro" id="IPR046328">
    <property type="entry name" value="ETS_fam"/>
</dbReference>
<gene>
    <name evidence="5" type="ORF">CTOB1V02_LOCUS3432</name>
</gene>
<feature type="compositionally biased region" description="Basic and acidic residues" evidence="4">
    <location>
        <begin position="12"/>
        <end position="26"/>
    </location>
</feature>
<dbReference type="SMART" id="SM00413">
    <property type="entry name" value="ETS"/>
    <property type="match status" value="1"/>
</dbReference>
<dbReference type="PRINTS" id="PR00454">
    <property type="entry name" value="ETSDOMAIN"/>
</dbReference>
<evidence type="ECO:0000256" key="3">
    <source>
        <dbReference type="RuleBase" id="RU004019"/>
    </source>
</evidence>
<feature type="compositionally biased region" description="Polar residues" evidence="4">
    <location>
        <begin position="228"/>
        <end position="245"/>
    </location>
</feature>
<reference evidence="5" key="1">
    <citation type="submission" date="2020-11" db="EMBL/GenBank/DDBJ databases">
        <authorList>
            <person name="Tran Van P."/>
        </authorList>
    </citation>
    <scope>NUCLEOTIDE SEQUENCE</scope>
</reference>
<name>A0A7R8ZIY5_9CRUS</name>
<feature type="compositionally biased region" description="Polar residues" evidence="4">
    <location>
        <begin position="297"/>
        <end position="310"/>
    </location>
</feature>
<proteinExistence type="inferred from homology"/>
<dbReference type="SUPFAM" id="SSF46785">
    <property type="entry name" value="Winged helix' DNA-binding domain"/>
    <property type="match status" value="1"/>
</dbReference>
<feature type="compositionally biased region" description="Polar residues" evidence="4">
    <location>
        <begin position="53"/>
        <end position="63"/>
    </location>
</feature>
<dbReference type="GO" id="GO:0030154">
    <property type="term" value="P:cell differentiation"/>
    <property type="evidence" value="ECO:0007669"/>
    <property type="project" value="TreeGrafter"/>
</dbReference>
<evidence type="ECO:0000256" key="2">
    <source>
        <dbReference type="ARBA" id="ARBA00023125"/>
    </source>
</evidence>
<feature type="compositionally biased region" description="Low complexity" evidence="4">
    <location>
        <begin position="30"/>
        <end position="41"/>
    </location>
</feature>
<evidence type="ECO:0000313" key="5">
    <source>
        <dbReference type="EMBL" id="CAD7225492.1"/>
    </source>
</evidence>
<evidence type="ECO:0000256" key="4">
    <source>
        <dbReference type="SAM" id="MobiDB-lite"/>
    </source>
</evidence>
<dbReference type="Pfam" id="PF00178">
    <property type="entry name" value="Ets"/>
    <property type="match status" value="1"/>
</dbReference>
<feature type="region of interest" description="Disordered" evidence="4">
    <location>
        <begin position="179"/>
        <end position="320"/>
    </location>
</feature>
<dbReference type="PANTHER" id="PTHR11849">
    <property type="entry name" value="ETS"/>
    <property type="match status" value="1"/>
</dbReference>